<dbReference type="GO" id="GO:0030288">
    <property type="term" value="C:outer membrane-bounded periplasmic space"/>
    <property type="evidence" value="ECO:0007669"/>
    <property type="project" value="TreeGrafter"/>
</dbReference>
<dbReference type="EMBL" id="JAUTAN010000001">
    <property type="protein sequence ID" value="MDQ1105191.1"/>
    <property type="molecule type" value="Genomic_DNA"/>
</dbReference>
<keyword evidence="3" id="KW-0813">Transport</keyword>
<evidence type="ECO:0000256" key="4">
    <source>
        <dbReference type="ARBA" id="ARBA00022729"/>
    </source>
</evidence>
<feature type="domain" description="Fe/B12 periplasmic-binding" evidence="6">
    <location>
        <begin position="63"/>
        <end position="343"/>
    </location>
</feature>
<name>A0AAJ1U640_9ACTN</name>
<comment type="caution">
    <text evidence="7">The sequence shown here is derived from an EMBL/GenBank/DDBJ whole genome shotgun (WGS) entry which is preliminary data.</text>
</comment>
<comment type="subcellular location">
    <subcellularLocation>
        <location evidence="1">Cell envelope</location>
    </subcellularLocation>
</comment>
<evidence type="ECO:0000313" key="7">
    <source>
        <dbReference type="EMBL" id="MDQ1105191.1"/>
    </source>
</evidence>
<evidence type="ECO:0000256" key="3">
    <source>
        <dbReference type="ARBA" id="ARBA00022448"/>
    </source>
</evidence>
<dbReference type="PANTHER" id="PTHR30532:SF24">
    <property type="entry name" value="FERRIC ENTEROBACTIN-BINDING PERIPLASMIC PROTEIN FEPB"/>
    <property type="match status" value="1"/>
</dbReference>
<gene>
    <name evidence="7" type="ORF">QE405_002475</name>
</gene>
<protein>
    <submittedName>
        <fullName evidence="7">Iron complex transport system substrate-binding protein</fullName>
    </submittedName>
</protein>
<comment type="similarity">
    <text evidence="2">Belongs to the bacterial solute-binding protein 8 family.</text>
</comment>
<dbReference type="Pfam" id="PF01497">
    <property type="entry name" value="Peripla_BP_2"/>
    <property type="match status" value="1"/>
</dbReference>
<dbReference type="PROSITE" id="PS51257">
    <property type="entry name" value="PROKAR_LIPOPROTEIN"/>
    <property type="match status" value="1"/>
</dbReference>
<dbReference type="RefSeq" id="WP_307201188.1">
    <property type="nucleotide sequence ID" value="NZ_JAUTAN010000001.1"/>
</dbReference>
<dbReference type="AlphaFoldDB" id="A0AAJ1U640"/>
<feature type="signal peptide" evidence="5">
    <location>
        <begin position="1"/>
        <end position="19"/>
    </location>
</feature>
<keyword evidence="4 5" id="KW-0732">Signal</keyword>
<dbReference type="GO" id="GO:1901678">
    <property type="term" value="P:iron coordination entity transport"/>
    <property type="evidence" value="ECO:0007669"/>
    <property type="project" value="UniProtKB-ARBA"/>
</dbReference>
<evidence type="ECO:0000256" key="1">
    <source>
        <dbReference type="ARBA" id="ARBA00004196"/>
    </source>
</evidence>
<dbReference type="Gene3D" id="3.40.50.1980">
    <property type="entry name" value="Nitrogenase molybdenum iron protein domain"/>
    <property type="match status" value="2"/>
</dbReference>
<sequence length="353" mass="37032">MNYSKPRLARVLGAATALAATAGLLTACGTSDDEASAASGDGAFPVTIEHALGAATIPERPERVVTIGWMTQDIVAALGVVPVGVPETWGGDDEGFTPWFREHVTEELDAPLPEILSFDDAGDPDLEQVLALEPDVILAPHSGITDVQYDRLSEIAPTVAYAEEPWFSGSWDDLVLEVGTALGRDAEAEALVSATSALIDDAAADAGLEGTTVAYGGIVADGDTELGIYRSEDPRVAFLREFGLVDTPSLEILGEGFSNFVGALSIEELDTFETDLFVGWSNGPAETQATLANPVVSRWAPFAEGTYYFIEDNALAMATNAPTPLSIPWALERGFVDDLVAAAAGEGVVRAAD</sequence>
<dbReference type="InterPro" id="IPR051313">
    <property type="entry name" value="Bact_iron-sidero_bind"/>
</dbReference>
<dbReference type="InterPro" id="IPR002491">
    <property type="entry name" value="ABC_transptr_periplasmic_BD"/>
</dbReference>
<evidence type="ECO:0000313" key="8">
    <source>
        <dbReference type="Proteomes" id="UP001239215"/>
    </source>
</evidence>
<evidence type="ECO:0000259" key="6">
    <source>
        <dbReference type="PROSITE" id="PS50983"/>
    </source>
</evidence>
<dbReference type="Proteomes" id="UP001239215">
    <property type="component" value="Unassembled WGS sequence"/>
</dbReference>
<organism evidence="7 8">
    <name type="scientific">Nocardioides zeae</name>
    <dbReference type="NCBI Taxonomy" id="1457234"/>
    <lineage>
        <taxon>Bacteria</taxon>
        <taxon>Bacillati</taxon>
        <taxon>Actinomycetota</taxon>
        <taxon>Actinomycetes</taxon>
        <taxon>Propionibacteriales</taxon>
        <taxon>Nocardioidaceae</taxon>
        <taxon>Nocardioides</taxon>
    </lineage>
</organism>
<reference evidence="7" key="1">
    <citation type="submission" date="2023-07" db="EMBL/GenBank/DDBJ databases">
        <title>Functional and genomic diversity of the sorghum phyllosphere microbiome.</title>
        <authorList>
            <person name="Shade A."/>
        </authorList>
    </citation>
    <scope>NUCLEOTIDE SEQUENCE</scope>
    <source>
        <strain evidence="7">SORGH_AS_1067</strain>
    </source>
</reference>
<evidence type="ECO:0000256" key="2">
    <source>
        <dbReference type="ARBA" id="ARBA00008814"/>
    </source>
</evidence>
<dbReference type="SUPFAM" id="SSF53807">
    <property type="entry name" value="Helical backbone' metal receptor"/>
    <property type="match status" value="1"/>
</dbReference>
<evidence type="ECO:0000256" key="5">
    <source>
        <dbReference type="SAM" id="SignalP"/>
    </source>
</evidence>
<proteinExistence type="inferred from homology"/>
<dbReference type="PROSITE" id="PS50983">
    <property type="entry name" value="FE_B12_PBP"/>
    <property type="match status" value="1"/>
</dbReference>
<accession>A0AAJ1U640</accession>
<dbReference type="PANTHER" id="PTHR30532">
    <property type="entry name" value="IRON III DICITRATE-BINDING PERIPLASMIC PROTEIN"/>
    <property type="match status" value="1"/>
</dbReference>
<feature type="chain" id="PRO_5042612900" evidence="5">
    <location>
        <begin position="20"/>
        <end position="353"/>
    </location>
</feature>